<dbReference type="PANTHER" id="PTHR43047">
    <property type="entry name" value="TWO-COMPONENT HISTIDINE PROTEIN KINASE"/>
    <property type="match status" value="1"/>
</dbReference>
<dbReference type="Proteomes" id="UP000078543">
    <property type="component" value="Unassembled WGS sequence"/>
</dbReference>
<dbReference type="Pfam" id="PF22588">
    <property type="entry name" value="dCache_1_like"/>
    <property type="match status" value="1"/>
</dbReference>
<reference evidence="9 10" key="1">
    <citation type="submission" date="2016-04" db="EMBL/GenBank/DDBJ databases">
        <title>Draft genome sequence of freshwater magnetotactic bacteria Magnetospirillum marisnigri SP-1 and Magnetospirillum moscoviense BB-1.</title>
        <authorList>
            <person name="Koziaeva V."/>
            <person name="Dziuba M.V."/>
            <person name="Ivanov T.M."/>
            <person name="Kuznetsov B."/>
            <person name="Grouzdev D.S."/>
        </authorList>
    </citation>
    <scope>NUCLEOTIDE SEQUENCE [LARGE SCALE GENOMIC DNA]</scope>
    <source>
        <strain evidence="9 10">BB-1</strain>
    </source>
</reference>
<evidence type="ECO:0000256" key="6">
    <source>
        <dbReference type="SAM" id="Coils"/>
    </source>
</evidence>
<dbReference type="EMBL" id="LWQU01000128">
    <property type="protein sequence ID" value="OAN52792.1"/>
    <property type="molecule type" value="Genomic_DNA"/>
</dbReference>
<dbReference type="Gene3D" id="3.30.565.10">
    <property type="entry name" value="Histidine kinase-like ATPase, C-terminal domain"/>
    <property type="match status" value="1"/>
</dbReference>
<dbReference type="Gene3D" id="1.10.287.130">
    <property type="match status" value="1"/>
</dbReference>
<dbReference type="GO" id="GO:0005886">
    <property type="term" value="C:plasma membrane"/>
    <property type="evidence" value="ECO:0007669"/>
    <property type="project" value="TreeGrafter"/>
</dbReference>
<dbReference type="SUPFAM" id="SSF55874">
    <property type="entry name" value="ATPase domain of HSP90 chaperone/DNA topoisomerase II/histidine kinase"/>
    <property type="match status" value="1"/>
</dbReference>
<evidence type="ECO:0000256" key="5">
    <source>
        <dbReference type="ARBA" id="ARBA00022777"/>
    </source>
</evidence>
<evidence type="ECO:0000256" key="4">
    <source>
        <dbReference type="ARBA" id="ARBA00022679"/>
    </source>
</evidence>
<comment type="catalytic activity">
    <reaction evidence="1">
        <text>ATP + protein L-histidine = ADP + protein N-phospho-L-histidine.</text>
        <dbReference type="EC" id="2.7.13.3"/>
    </reaction>
</comment>
<dbReference type="RefSeq" id="WP_068499138.1">
    <property type="nucleotide sequence ID" value="NZ_LWQU01000128.1"/>
</dbReference>
<dbReference type="OrthoDB" id="9813151at2"/>
<keyword evidence="5" id="KW-0418">Kinase</keyword>
<keyword evidence="6" id="KW-0175">Coiled coil</keyword>
<evidence type="ECO:0000256" key="1">
    <source>
        <dbReference type="ARBA" id="ARBA00000085"/>
    </source>
</evidence>
<feature type="transmembrane region" description="Helical" evidence="7">
    <location>
        <begin position="277"/>
        <end position="299"/>
    </location>
</feature>
<dbReference type="GO" id="GO:0000155">
    <property type="term" value="F:phosphorelay sensor kinase activity"/>
    <property type="evidence" value="ECO:0007669"/>
    <property type="project" value="InterPro"/>
</dbReference>
<evidence type="ECO:0000313" key="9">
    <source>
        <dbReference type="EMBL" id="OAN52792.1"/>
    </source>
</evidence>
<name>A0A178MT19_9PROT</name>
<dbReference type="EC" id="2.7.13.3" evidence="2"/>
<dbReference type="InterPro" id="IPR004358">
    <property type="entry name" value="Sig_transdc_His_kin-like_C"/>
</dbReference>
<dbReference type="SMART" id="SM00388">
    <property type="entry name" value="HisKA"/>
    <property type="match status" value="1"/>
</dbReference>
<keyword evidence="7" id="KW-0472">Membrane</keyword>
<dbReference type="InterPro" id="IPR003594">
    <property type="entry name" value="HATPase_dom"/>
</dbReference>
<protein>
    <recommendedName>
        <fullName evidence="2">histidine kinase</fullName>
        <ecNumber evidence="2">2.7.13.3</ecNumber>
    </recommendedName>
</protein>
<gene>
    <name evidence="9" type="ORF">A6A05_10465</name>
</gene>
<keyword evidence="3" id="KW-0597">Phosphoprotein</keyword>
<dbReference type="InterPro" id="IPR054327">
    <property type="entry name" value="His-kinase-like_sensor"/>
</dbReference>
<dbReference type="InterPro" id="IPR003661">
    <property type="entry name" value="HisK_dim/P_dom"/>
</dbReference>
<evidence type="ECO:0000313" key="10">
    <source>
        <dbReference type="Proteomes" id="UP000078543"/>
    </source>
</evidence>
<dbReference type="PRINTS" id="PR00344">
    <property type="entry name" value="BCTRLSENSOR"/>
</dbReference>
<dbReference type="Pfam" id="PF00512">
    <property type="entry name" value="HisKA"/>
    <property type="match status" value="1"/>
</dbReference>
<dbReference type="PROSITE" id="PS50109">
    <property type="entry name" value="HIS_KIN"/>
    <property type="match status" value="1"/>
</dbReference>
<feature type="coiled-coil region" evidence="6">
    <location>
        <begin position="299"/>
        <end position="329"/>
    </location>
</feature>
<dbReference type="GO" id="GO:0009927">
    <property type="term" value="F:histidine phosphotransfer kinase activity"/>
    <property type="evidence" value="ECO:0007669"/>
    <property type="project" value="TreeGrafter"/>
</dbReference>
<dbReference type="InterPro" id="IPR036097">
    <property type="entry name" value="HisK_dim/P_sf"/>
</dbReference>
<dbReference type="AlphaFoldDB" id="A0A178MT19"/>
<keyword evidence="7" id="KW-1133">Transmembrane helix</keyword>
<feature type="domain" description="Histidine kinase" evidence="8">
    <location>
        <begin position="336"/>
        <end position="557"/>
    </location>
</feature>
<keyword evidence="7" id="KW-0812">Transmembrane</keyword>
<dbReference type="STRING" id="1437059.A6A05_10465"/>
<dbReference type="InterPro" id="IPR005467">
    <property type="entry name" value="His_kinase_dom"/>
</dbReference>
<evidence type="ECO:0000256" key="2">
    <source>
        <dbReference type="ARBA" id="ARBA00012438"/>
    </source>
</evidence>
<evidence type="ECO:0000256" key="3">
    <source>
        <dbReference type="ARBA" id="ARBA00022553"/>
    </source>
</evidence>
<dbReference type="SMART" id="SM00387">
    <property type="entry name" value="HATPase_c"/>
    <property type="match status" value="1"/>
</dbReference>
<keyword evidence="4" id="KW-0808">Transferase</keyword>
<evidence type="ECO:0000259" key="8">
    <source>
        <dbReference type="PROSITE" id="PS50109"/>
    </source>
</evidence>
<accession>A0A178MT19</accession>
<keyword evidence="10" id="KW-1185">Reference proteome</keyword>
<organism evidence="9 10">
    <name type="scientific">Magnetospirillum moscoviense</name>
    <dbReference type="NCBI Taxonomy" id="1437059"/>
    <lineage>
        <taxon>Bacteria</taxon>
        <taxon>Pseudomonadati</taxon>
        <taxon>Pseudomonadota</taxon>
        <taxon>Alphaproteobacteria</taxon>
        <taxon>Rhodospirillales</taxon>
        <taxon>Rhodospirillaceae</taxon>
        <taxon>Magnetospirillum</taxon>
    </lineage>
</organism>
<dbReference type="CDD" id="cd12915">
    <property type="entry name" value="PDC2_DGC_like"/>
    <property type="match status" value="1"/>
</dbReference>
<dbReference type="CDD" id="cd00082">
    <property type="entry name" value="HisKA"/>
    <property type="match status" value="1"/>
</dbReference>
<dbReference type="InterPro" id="IPR036890">
    <property type="entry name" value="HATPase_C_sf"/>
</dbReference>
<dbReference type="SUPFAM" id="SSF47384">
    <property type="entry name" value="Homodimeric domain of signal transducing histidine kinase"/>
    <property type="match status" value="1"/>
</dbReference>
<evidence type="ECO:0000256" key="7">
    <source>
        <dbReference type="SAM" id="Phobius"/>
    </source>
</evidence>
<dbReference type="Pfam" id="PF02518">
    <property type="entry name" value="HATPase_c"/>
    <property type="match status" value="1"/>
</dbReference>
<dbReference type="CDD" id="cd12914">
    <property type="entry name" value="PDC1_DGC_like"/>
    <property type="match status" value="1"/>
</dbReference>
<sequence length="558" mass="59701">MVSSVKLRRQVLVLSLLVGIAVVASFALWAERERSAAFDAARNEVMNSSLLLAGAVDGIFGGIDKVLAGIDASYRLLGDGTEDMLALLRRQMPLIGQARGLLIIGADGFSRYATNLPLPMSRVDLSDRDYFRAHLESAGRTFVSGPLKSRNDGAWIMVVSRSLTGPKGEFLGVIAATLSFDQLSRELRGAMNDPRMAALLVDSVGTVLVRTPDPDGVTGRSIADMPAFRRAVGERRGGGVTMSPLDNHERIFGFARSNEFPLITIVSMDTDQVMLGWANHMIVPGLLVVVLLLLIGLLLTRMQTQLRKLERTQDLLMAAQATAEAAAETKSAFVNHASHELRTPLTTIIGFAESLAHSEPNQSCHARCQEYLSYITASGRHLQAVINDLLDLTRIEGGTLAIERAPVDLVTVIRETLRAAADQARRREVGLASFGLEQPLRVDGDNLRLRQMLFNLVSEAIRMSPKGGTVTVSLAPGAEGFAVVSVADQGPGMTGPAMKLALAPLGRAPLQASRPGEGTGLAVPLADQLARLHGGRVEIASRTGEGTTATVILPLGNF</sequence>
<comment type="caution">
    <text evidence="9">The sequence shown here is derived from an EMBL/GenBank/DDBJ whole genome shotgun (WGS) entry which is preliminary data.</text>
</comment>
<proteinExistence type="predicted"/>
<dbReference type="PANTHER" id="PTHR43047:SF72">
    <property type="entry name" value="OSMOSENSING HISTIDINE PROTEIN KINASE SLN1"/>
    <property type="match status" value="1"/>
</dbReference>
<dbReference type="Gene3D" id="3.30.450.20">
    <property type="entry name" value="PAS domain"/>
    <property type="match status" value="2"/>
</dbReference>